<dbReference type="RefSeq" id="WP_289457461.1">
    <property type="nucleotide sequence ID" value="NZ_JAUCML010000001.1"/>
</dbReference>
<evidence type="ECO:0000313" key="4">
    <source>
        <dbReference type="Proteomes" id="UP001237823"/>
    </source>
</evidence>
<dbReference type="EMBL" id="JAUCML010000001">
    <property type="protein sequence ID" value="MDM7883820.1"/>
    <property type="molecule type" value="Genomic_DNA"/>
</dbReference>
<proteinExistence type="predicted"/>
<feature type="transmembrane region" description="Helical" evidence="2">
    <location>
        <begin position="341"/>
        <end position="360"/>
    </location>
</feature>
<comment type="caution">
    <text evidence="3">The sequence shown here is derived from an EMBL/GenBank/DDBJ whole genome shotgun (WGS) entry which is preliminary data.</text>
</comment>
<dbReference type="Pfam" id="PF14559">
    <property type="entry name" value="TPR_19"/>
    <property type="match status" value="1"/>
</dbReference>
<dbReference type="Proteomes" id="UP001237823">
    <property type="component" value="Unassembled WGS sequence"/>
</dbReference>
<dbReference type="InterPro" id="IPR019734">
    <property type="entry name" value="TPR_rpt"/>
</dbReference>
<feature type="transmembrane region" description="Helical" evidence="2">
    <location>
        <begin position="233"/>
        <end position="253"/>
    </location>
</feature>
<dbReference type="SMART" id="SM00028">
    <property type="entry name" value="TPR"/>
    <property type="match status" value="2"/>
</dbReference>
<protein>
    <recommendedName>
        <fullName evidence="5">Tetratricopeptide repeat protein</fullName>
    </recommendedName>
</protein>
<dbReference type="Gene3D" id="1.25.40.10">
    <property type="entry name" value="Tetratricopeptide repeat domain"/>
    <property type="match status" value="1"/>
</dbReference>
<keyword evidence="2" id="KW-0812">Transmembrane</keyword>
<gene>
    <name evidence="3" type="ORF">QUG92_01770</name>
</gene>
<dbReference type="PROSITE" id="PS50005">
    <property type="entry name" value="TPR"/>
    <property type="match status" value="1"/>
</dbReference>
<dbReference type="SUPFAM" id="SSF48452">
    <property type="entry name" value="TPR-like"/>
    <property type="match status" value="1"/>
</dbReference>
<feature type="repeat" description="TPR" evidence="1">
    <location>
        <begin position="49"/>
        <end position="82"/>
    </location>
</feature>
<dbReference type="InterPro" id="IPR011990">
    <property type="entry name" value="TPR-like_helical_dom_sf"/>
</dbReference>
<organism evidence="3 4">
    <name type="scientific">Curtobacterium citri</name>
    <dbReference type="NCBI Taxonomy" id="3055139"/>
    <lineage>
        <taxon>Bacteria</taxon>
        <taxon>Bacillati</taxon>
        <taxon>Actinomycetota</taxon>
        <taxon>Actinomycetes</taxon>
        <taxon>Micrococcales</taxon>
        <taxon>Microbacteriaceae</taxon>
        <taxon>Curtobacterium</taxon>
    </lineage>
</organism>
<accession>A0ABT7T2K8</accession>
<keyword evidence="1" id="KW-0802">TPR repeat</keyword>
<keyword evidence="2" id="KW-1133">Transmembrane helix</keyword>
<reference evidence="3 4" key="1">
    <citation type="submission" date="2023-06" db="EMBL/GenBank/DDBJ databases">
        <authorList>
            <person name="Feng G."/>
            <person name="Li J."/>
            <person name="Zhu H."/>
        </authorList>
    </citation>
    <scope>NUCLEOTIDE SEQUENCE [LARGE SCALE GENOMIC DNA]</scope>
    <source>
        <strain evidence="3 4">RHCKG23</strain>
    </source>
</reference>
<feature type="transmembrane region" description="Helical" evidence="2">
    <location>
        <begin position="306"/>
        <end position="329"/>
    </location>
</feature>
<keyword evidence="4" id="KW-1185">Reference proteome</keyword>
<evidence type="ECO:0000256" key="1">
    <source>
        <dbReference type="PROSITE-ProRule" id="PRU00339"/>
    </source>
</evidence>
<evidence type="ECO:0008006" key="5">
    <source>
        <dbReference type="Google" id="ProtNLM"/>
    </source>
</evidence>
<keyword evidence="2" id="KW-0472">Membrane</keyword>
<evidence type="ECO:0000313" key="3">
    <source>
        <dbReference type="EMBL" id="MDM7883820.1"/>
    </source>
</evidence>
<name>A0ABT7T2K8_9MICO</name>
<feature type="transmembrane region" description="Helical" evidence="2">
    <location>
        <begin position="265"/>
        <end position="285"/>
    </location>
</feature>
<evidence type="ECO:0000256" key="2">
    <source>
        <dbReference type="SAM" id="Phobius"/>
    </source>
</evidence>
<sequence>MTDAVDPSSGRHEQVDRALVAASELLRYGWPEDAVEPLTGALALHGDDAEVLRVLAVVFWWTEDLDAARTAVRRAIATDPDDVESFRLAAHLAEAAGDVPEARAAWSAAVALRPDDGDLAAARLVLDLRTGTVDRATYATATRAAAAHPRHAEVNLALAWLADREGYPGTAERALVAAVAATPADPWSRWQLLRARERRGSTIAVLADAALVLAEHPDAVGPLGAFRRAAVRMASFGTALVLVGLVLAATGGALGDTALHAPVAAALWCVAVMIGIVATEVAVLRRLGRSLRTGWPPFVRLVRTRAGGVVVLPVLQAVTLVAGGLLLVLAASGAPGAADGWVAAVGGAGLVGALGVGGFLDRWYA</sequence>